<protein>
    <submittedName>
        <fullName evidence="5">RNA-binding transcriptional accessory protein</fullName>
    </submittedName>
</protein>
<feature type="domain" description="S1 motif" evidence="4">
    <location>
        <begin position="671"/>
        <end position="740"/>
    </location>
</feature>
<dbReference type="InterPro" id="IPR037027">
    <property type="entry name" value="YqgF/RNaseH-like_dom_sf"/>
</dbReference>
<dbReference type="Pfam" id="PF00575">
    <property type="entry name" value="S1"/>
    <property type="match status" value="1"/>
</dbReference>
<dbReference type="InterPro" id="IPR032639">
    <property type="entry name" value="Tex_YqgF"/>
</dbReference>
<dbReference type="EMBL" id="JEME01002664">
    <property type="protein sequence ID" value="KYG03581.1"/>
    <property type="molecule type" value="Genomic_DNA"/>
</dbReference>
<evidence type="ECO:0000313" key="6">
    <source>
        <dbReference type="Proteomes" id="UP000075502"/>
    </source>
</evidence>
<dbReference type="SMART" id="SM00732">
    <property type="entry name" value="YqgFc"/>
    <property type="match status" value="1"/>
</dbReference>
<dbReference type="InterPro" id="IPR041692">
    <property type="entry name" value="HHH_9"/>
</dbReference>
<dbReference type="Pfam" id="PF22706">
    <property type="entry name" value="Tex_central_region"/>
    <property type="match status" value="1"/>
</dbReference>
<comment type="caution">
    <text evidence="5">The sequence shown here is derived from an EMBL/GenBank/DDBJ whole genome shotgun (WGS) entry which is preliminary data.</text>
</comment>
<dbReference type="FunFam" id="2.40.50.140:FF:000051">
    <property type="entry name" value="RNA-binding transcriptional accessory protein"/>
    <property type="match status" value="1"/>
</dbReference>
<dbReference type="GO" id="GO:0006281">
    <property type="term" value="P:DNA repair"/>
    <property type="evidence" value="ECO:0007669"/>
    <property type="project" value="UniProtKB-KW"/>
</dbReference>
<dbReference type="Pfam" id="PF09371">
    <property type="entry name" value="Tex_N"/>
    <property type="match status" value="1"/>
</dbReference>
<dbReference type="Proteomes" id="UP000075502">
    <property type="component" value="Unassembled WGS sequence"/>
</dbReference>
<organism evidence="5 6">
    <name type="scientific">Sorangium cellulosum</name>
    <name type="common">Polyangium cellulosum</name>
    <dbReference type="NCBI Taxonomy" id="56"/>
    <lineage>
        <taxon>Bacteria</taxon>
        <taxon>Pseudomonadati</taxon>
        <taxon>Myxococcota</taxon>
        <taxon>Polyangia</taxon>
        <taxon>Polyangiales</taxon>
        <taxon>Polyangiaceae</taxon>
        <taxon>Sorangium</taxon>
    </lineage>
</organism>
<dbReference type="Gene3D" id="3.30.420.140">
    <property type="entry name" value="YqgF/RNase H-like domain"/>
    <property type="match status" value="1"/>
</dbReference>
<dbReference type="AlphaFoldDB" id="A0A150TFY5"/>
<evidence type="ECO:0000256" key="3">
    <source>
        <dbReference type="SAM" id="MobiDB-lite"/>
    </source>
</evidence>
<dbReference type="FunFam" id="3.30.420.140:FF:000001">
    <property type="entry name" value="RNA-binding transcriptional accessory protein"/>
    <property type="match status" value="1"/>
</dbReference>
<dbReference type="Pfam" id="PF16921">
    <property type="entry name" value="Tex_YqgF"/>
    <property type="match status" value="1"/>
</dbReference>
<dbReference type="GO" id="GO:0003677">
    <property type="term" value="F:DNA binding"/>
    <property type="evidence" value="ECO:0007669"/>
    <property type="project" value="InterPro"/>
</dbReference>
<dbReference type="Gene3D" id="2.40.50.140">
    <property type="entry name" value="Nucleic acid-binding proteins"/>
    <property type="match status" value="1"/>
</dbReference>
<dbReference type="InterPro" id="IPR018974">
    <property type="entry name" value="Tex-like_N"/>
</dbReference>
<reference evidence="5 6" key="1">
    <citation type="submission" date="2014-02" db="EMBL/GenBank/DDBJ databases">
        <title>The small core and large imbalanced accessory genome model reveals a collaborative survival strategy of Sorangium cellulosum strains in nature.</title>
        <authorList>
            <person name="Han K."/>
            <person name="Peng R."/>
            <person name="Blom J."/>
            <person name="Li Y.-Z."/>
        </authorList>
    </citation>
    <scope>NUCLEOTIDE SEQUENCE [LARGE SCALE GENOMIC DNA]</scope>
    <source>
        <strain evidence="5 6">So0007-03</strain>
    </source>
</reference>
<evidence type="ECO:0000256" key="2">
    <source>
        <dbReference type="ARBA" id="ARBA00023204"/>
    </source>
</evidence>
<dbReference type="GO" id="GO:0006412">
    <property type="term" value="P:translation"/>
    <property type="evidence" value="ECO:0007669"/>
    <property type="project" value="TreeGrafter"/>
</dbReference>
<evidence type="ECO:0000313" key="5">
    <source>
        <dbReference type="EMBL" id="KYG03581.1"/>
    </source>
</evidence>
<dbReference type="FunFam" id="1.10.10.650:FF:000001">
    <property type="entry name" value="S1 RNA-binding domain 1"/>
    <property type="match status" value="1"/>
</dbReference>
<dbReference type="GO" id="GO:0003735">
    <property type="term" value="F:structural constituent of ribosome"/>
    <property type="evidence" value="ECO:0007669"/>
    <property type="project" value="TreeGrafter"/>
</dbReference>
<dbReference type="SUPFAM" id="SSF47781">
    <property type="entry name" value="RuvA domain 2-like"/>
    <property type="match status" value="2"/>
</dbReference>
<dbReference type="SMART" id="SM00316">
    <property type="entry name" value="S1"/>
    <property type="match status" value="1"/>
</dbReference>
<dbReference type="GO" id="GO:0003729">
    <property type="term" value="F:mRNA binding"/>
    <property type="evidence" value="ECO:0007669"/>
    <property type="project" value="TreeGrafter"/>
</dbReference>
<dbReference type="Pfam" id="PF17674">
    <property type="entry name" value="HHH_9"/>
    <property type="match status" value="1"/>
</dbReference>
<proteinExistence type="predicted"/>
<gene>
    <name evidence="5" type="ORF">BE21_51025</name>
</gene>
<dbReference type="InterPro" id="IPR044146">
    <property type="entry name" value="S1_Tex"/>
</dbReference>
<name>A0A150TFY5_SORCE</name>
<dbReference type="InterPro" id="IPR010994">
    <property type="entry name" value="RuvA_2-like"/>
</dbReference>
<dbReference type="SMART" id="SM00278">
    <property type="entry name" value="HhH1"/>
    <property type="match status" value="2"/>
</dbReference>
<dbReference type="PROSITE" id="PS50126">
    <property type="entry name" value="S1"/>
    <property type="match status" value="1"/>
</dbReference>
<dbReference type="GO" id="GO:0005737">
    <property type="term" value="C:cytoplasm"/>
    <property type="evidence" value="ECO:0007669"/>
    <property type="project" value="UniProtKB-ARBA"/>
</dbReference>
<dbReference type="InterPro" id="IPR012337">
    <property type="entry name" value="RNaseH-like_sf"/>
</dbReference>
<dbReference type="InterPro" id="IPR023319">
    <property type="entry name" value="Tex-like_HTH_dom_sf"/>
</dbReference>
<keyword evidence="1" id="KW-0227">DNA damage</keyword>
<dbReference type="InterPro" id="IPR003029">
    <property type="entry name" value="S1_domain"/>
</dbReference>
<dbReference type="SUPFAM" id="SSF158832">
    <property type="entry name" value="Tex N-terminal region-like"/>
    <property type="match status" value="1"/>
</dbReference>
<dbReference type="SUPFAM" id="SSF50249">
    <property type="entry name" value="Nucleic acid-binding proteins"/>
    <property type="match status" value="1"/>
</dbReference>
<dbReference type="InterPro" id="IPR012340">
    <property type="entry name" value="NA-bd_OB-fold"/>
</dbReference>
<dbReference type="CDD" id="cd05685">
    <property type="entry name" value="S1_Tex"/>
    <property type="match status" value="1"/>
</dbReference>
<sequence length="799" mass="86270">MTETQSPVAVPSRTDGSFDPVPLLAEELSLPRQGVSAVAKLLAEGATVPFIARYRKEATGGLDEVQIRAIEERRAYLLELEERRGTVLTEIQKQGKLTDALASKIRACRTKAELEDLYLPFKPKRRTRAIIAKERGLEPLADRMWSQAEDGSPEEEARAFVSAEKEVPDTAAALAGARDICAERIAEHADVRKLVRDAYAKEGVIKVQKNEEHEGKQTKFDMYASFEEPVANIPSHRYLAIRRGEAEGVLRAAIELAPEPLVPPIHAAVGLKPKSPWAGELTKAADDAVKRLLLPAVQSDVRVDLKMQADRAAVEVFAQNLRELLLAAPFGTKAVLGIDPGQRTGCKCAVVDETGKLLEHTTIYLVGSSDALERARQDLRRICRKYPLRAVAVGNGTHGRETEAFVKDVLASEGLKEQTANADPRPTEKLYCVPVSEAGASVYSASEVAREEFPDLDLTVRGAISIARRLQDPLAELVKVDPKSIGVGQYQHDVYQGLLARKLDEVVESCVNLVGVELNTASAPLLARVAGIGPSLAKKIVAHRDLHGAFKSRKGLLDVAGVGPRTFEQAAGFLRVRGGEHPLDASAVHPERYGLVERIATDLGVPVGSLIGDTAAIARIDPKKYESGDVGSFTLNDILSELKKPGRDPRATFEPPNFRDDVRTMEDLKPGMELEGVVTNVTAFGAFVDIGVHQDGLVHVSQLADRFVKDPNEVAKVGEKIKVRVLEVDLVRKRISLTAKKGGAPAGARPQAGGPPGGDARGRNDGRRPAQGQGKGQGQGQGGSAGGFRNNPFADLLRK</sequence>
<dbReference type="PANTHER" id="PTHR10724:SF10">
    <property type="entry name" value="S1 RNA-BINDING DOMAIN-CONTAINING PROTEIN 1"/>
    <property type="match status" value="1"/>
</dbReference>
<dbReference type="Gene3D" id="1.10.10.650">
    <property type="entry name" value="RuvA domain 2-like"/>
    <property type="match status" value="1"/>
</dbReference>
<evidence type="ECO:0000259" key="4">
    <source>
        <dbReference type="PROSITE" id="PS50126"/>
    </source>
</evidence>
<dbReference type="Gene3D" id="1.10.3500.10">
    <property type="entry name" value="Tex N-terminal region-like"/>
    <property type="match status" value="1"/>
</dbReference>
<keyword evidence="2" id="KW-0234">DNA repair</keyword>
<dbReference type="Gene3D" id="1.10.150.310">
    <property type="entry name" value="Tex RuvX-like domain-like"/>
    <property type="match status" value="1"/>
</dbReference>
<dbReference type="InterPro" id="IPR006641">
    <property type="entry name" value="YqgF/RNaseH-like_dom"/>
</dbReference>
<feature type="compositionally biased region" description="Gly residues" evidence="3">
    <location>
        <begin position="773"/>
        <end position="786"/>
    </location>
</feature>
<dbReference type="SUPFAM" id="SSF53098">
    <property type="entry name" value="Ribonuclease H-like"/>
    <property type="match status" value="1"/>
</dbReference>
<dbReference type="Pfam" id="PF12836">
    <property type="entry name" value="HHH_3"/>
    <property type="match status" value="1"/>
</dbReference>
<dbReference type="InterPro" id="IPR023323">
    <property type="entry name" value="Tex-like_dom_sf"/>
</dbReference>
<dbReference type="PANTHER" id="PTHR10724">
    <property type="entry name" value="30S RIBOSOMAL PROTEIN S1"/>
    <property type="match status" value="1"/>
</dbReference>
<evidence type="ECO:0000256" key="1">
    <source>
        <dbReference type="ARBA" id="ARBA00022763"/>
    </source>
</evidence>
<feature type="compositionally biased region" description="Low complexity" evidence="3">
    <location>
        <begin position="742"/>
        <end position="752"/>
    </location>
</feature>
<accession>A0A150TFY5</accession>
<feature type="region of interest" description="Disordered" evidence="3">
    <location>
        <begin position="740"/>
        <end position="799"/>
    </location>
</feature>
<dbReference type="InterPro" id="IPR003583">
    <property type="entry name" value="Hlx-hairpin-Hlx_DNA-bd_motif"/>
</dbReference>
<dbReference type="InterPro" id="IPR055179">
    <property type="entry name" value="Tex-like_central_region"/>
</dbReference>
<dbReference type="InterPro" id="IPR050437">
    <property type="entry name" value="Ribos_protein_bS1-like"/>
</dbReference>